<dbReference type="Proteomes" id="UP000639396">
    <property type="component" value="Unassembled WGS sequence"/>
</dbReference>
<keyword evidence="3" id="KW-0804">Transcription</keyword>
<gene>
    <name evidence="5" type="ORF">IDH45_32195</name>
</gene>
<protein>
    <submittedName>
        <fullName evidence="5">Extracellular solute-binding protein</fullName>
    </submittedName>
</protein>
<dbReference type="Pfam" id="PF00392">
    <property type="entry name" value="GntR"/>
    <property type="match status" value="1"/>
</dbReference>
<dbReference type="AlphaFoldDB" id="A0A927CEK7"/>
<keyword evidence="2" id="KW-0238">DNA-binding</keyword>
<evidence type="ECO:0000313" key="5">
    <source>
        <dbReference type="EMBL" id="MBD2866639.1"/>
    </source>
</evidence>
<accession>A0A927CEK7</accession>
<evidence type="ECO:0000313" key="6">
    <source>
        <dbReference type="Proteomes" id="UP000639396"/>
    </source>
</evidence>
<dbReference type="SMART" id="SM00345">
    <property type="entry name" value="HTH_GNTR"/>
    <property type="match status" value="1"/>
</dbReference>
<evidence type="ECO:0000256" key="3">
    <source>
        <dbReference type="ARBA" id="ARBA00023163"/>
    </source>
</evidence>
<reference evidence="5" key="1">
    <citation type="submission" date="2020-09" db="EMBL/GenBank/DDBJ databases">
        <title>A novel bacterium of genus Paenibacillus, isolated from South China Sea.</title>
        <authorList>
            <person name="Huang H."/>
            <person name="Mo K."/>
            <person name="Hu Y."/>
        </authorList>
    </citation>
    <scope>NUCLEOTIDE SEQUENCE</scope>
    <source>
        <strain evidence="5">IB182363</strain>
    </source>
</reference>
<dbReference type="InterPro" id="IPR050490">
    <property type="entry name" value="Bact_solute-bd_prot1"/>
</dbReference>
<proteinExistence type="predicted"/>
<dbReference type="InterPro" id="IPR036388">
    <property type="entry name" value="WH-like_DNA-bd_sf"/>
</dbReference>
<comment type="caution">
    <text evidence="5">The sequence shown here is derived from an EMBL/GenBank/DDBJ whole genome shotgun (WGS) entry which is preliminary data.</text>
</comment>
<organism evidence="5 6">
    <name type="scientific">Paenibacillus oceani</name>
    <dbReference type="NCBI Taxonomy" id="2772510"/>
    <lineage>
        <taxon>Bacteria</taxon>
        <taxon>Bacillati</taxon>
        <taxon>Bacillota</taxon>
        <taxon>Bacilli</taxon>
        <taxon>Bacillales</taxon>
        <taxon>Paenibacillaceae</taxon>
        <taxon>Paenibacillus</taxon>
    </lineage>
</organism>
<dbReference type="RefSeq" id="WP_190932252.1">
    <property type="nucleotide sequence ID" value="NZ_JACXJA010000064.1"/>
</dbReference>
<evidence type="ECO:0000256" key="2">
    <source>
        <dbReference type="ARBA" id="ARBA00023125"/>
    </source>
</evidence>
<evidence type="ECO:0000259" key="4">
    <source>
        <dbReference type="PROSITE" id="PS50949"/>
    </source>
</evidence>
<dbReference type="InterPro" id="IPR006059">
    <property type="entry name" value="SBP"/>
</dbReference>
<dbReference type="SUPFAM" id="SSF53850">
    <property type="entry name" value="Periplasmic binding protein-like II"/>
    <property type="match status" value="1"/>
</dbReference>
<keyword evidence="1" id="KW-0805">Transcription regulation</keyword>
<dbReference type="CDD" id="cd07377">
    <property type="entry name" value="WHTH_GntR"/>
    <property type="match status" value="1"/>
</dbReference>
<dbReference type="Pfam" id="PF13416">
    <property type="entry name" value="SBP_bac_8"/>
    <property type="match status" value="1"/>
</dbReference>
<sequence>MHKEEKTSRKTFHSRLNRMVEKLERDIAEGVYSVGDLLPSETALAELFKMGPRSVRKGIDLLVERGMVVKERRVGAKVVKAPELEQVTLVIACYATVVHDFALEPLIADFQALHPSIRVKTILVNTDHYHMFTQMLDSGVIDAVTLNQDTFQDFAVRDKLSLLEPLPDHLPGVYRFLTDVFSVGGRRYVQPVTFSPLILCYNKAHFRENGLLEPDSTWTWSDMIKNARQLTRSDSYGLYFDPLSINIWPALLLQSGVKFERDADGRFEVGPDGKFMECMRYYREIVSDPSMFPPFWNDREIDYIQMFKEGHISMTLVGYSTLTRLGGSGLDYDISPLPFIRHPLTNAVSIGVGVNEQSRQKEAVRTFMEYLRSPRAQRLISTHSLSIPVHKEVADEIRPDDGLRPSRYNLFKEIMPSFRVQQDLNLANWQLRQISGPLQLYLTGQIGDTALCERLARALS</sequence>
<dbReference type="SUPFAM" id="SSF46785">
    <property type="entry name" value="Winged helix' DNA-binding domain"/>
    <property type="match status" value="1"/>
</dbReference>
<evidence type="ECO:0000256" key="1">
    <source>
        <dbReference type="ARBA" id="ARBA00023015"/>
    </source>
</evidence>
<dbReference type="GO" id="GO:0003700">
    <property type="term" value="F:DNA-binding transcription factor activity"/>
    <property type="evidence" value="ECO:0007669"/>
    <property type="project" value="InterPro"/>
</dbReference>
<dbReference type="Gene3D" id="3.40.190.10">
    <property type="entry name" value="Periplasmic binding protein-like II"/>
    <property type="match status" value="1"/>
</dbReference>
<dbReference type="PROSITE" id="PS50949">
    <property type="entry name" value="HTH_GNTR"/>
    <property type="match status" value="1"/>
</dbReference>
<dbReference type="PANTHER" id="PTHR43649:SF30">
    <property type="entry name" value="ABC TRANSPORTER SUBSTRATE-BINDING PROTEIN"/>
    <property type="match status" value="1"/>
</dbReference>
<feature type="domain" description="HTH gntR-type" evidence="4">
    <location>
        <begin position="13"/>
        <end position="81"/>
    </location>
</feature>
<dbReference type="InterPro" id="IPR036390">
    <property type="entry name" value="WH_DNA-bd_sf"/>
</dbReference>
<dbReference type="EMBL" id="JACXJA010000064">
    <property type="protein sequence ID" value="MBD2866639.1"/>
    <property type="molecule type" value="Genomic_DNA"/>
</dbReference>
<dbReference type="InterPro" id="IPR000524">
    <property type="entry name" value="Tscrpt_reg_HTH_GntR"/>
</dbReference>
<dbReference type="GO" id="GO:0003677">
    <property type="term" value="F:DNA binding"/>
    <property type="evidence" value="ECO:0007669"/>
    <property type="project" value="UniProtKB-KW"/>
</dbReference>
<dbReference type="Gene3D" id="1.10.10.10">
    <property type="entry name" value="Winged helix-like DNA-binding domain superfamily/Winged helix DNA-binding domain"/>
    <property type="match status" value="1"/>
</dbReference>
<name>A0A927CEK7_9BACL</name>
<keyword evidence="6" id="KW-1185">Reference proteome</keyword>
<dbReference type="PANTHER" id="PTHR43649">
    <property type="entry name" value="ARABINOSE-BINDING PROTEIN-RELATED"/>
    <property type="match status" value="1"/>
</dbReference>